<dbReference type="EMBL" id="CP001687">
    <property type="protein sequence ID" value="ACV10471.1"/>
    <property type="molecule type" value="Genomic_DNA"/>
</dbReference>
<dbReference type="InterPro" id="IPR012336">
    <property type="entry name" value="Thioredoxin-like_fold"/>
</dbReference>
<dbReference type="KEGG" id="hut:Huta_0283"/>
<keyword evidence="2" id="KW-0249">Electron transport</keyword>
<dbReference type="PROSITE" id="PS51318">
    <property type="entry name" value="TAT"/>
    <property type="match status" value="1"/>
</dbReference>
<dbReference type="STRING" id="519442.Huta_0283"/>
<evidence type="ECO:0000313" key="5">
    <source>
        <dbReference type="Proteomes" id="UP000002071"/>
    </source>
</evidence>
<dbReference type="Pfam" id="PF13462">
    <property type="entry name" value="Thioredoxin_4"/>
    <property type="match status" value="1"/>
</dbReference>
<dbReference type="HOGENOM" id="CLU_000288_47_1_2"/>
<organism evidence="4 5">
    <name type="scientific">Halorhabdus utahensis (strain DSM 12940 / JCM 11049 / AX-2)</name>
    <dbReference type="NCBI Taxonomy" id="519442"/>
    <lineage>
        <taxon>Archaea</taxon>
        <taxon>Methanobacteriati</taxon>
        <taxon>Methanobacteriota</taxon>
        <taxon>Stenosarchaea group</taxon>
        <taxon>Halobacteria</taxon>
        <taxon>Halobacteriales</taxon>
        <taxon>Haloarculaceae</taxon>
        <taxon>Halorhabdus</taxon>
    </lineage>
</organism>
<dbReference type="AlphaFoldDB" id="C7NQL2"/>
<dbReference type="Gene3D" id="3.40.30.10">
    <property type="entry name" value="Glutaredoxin"/>
    <property type="match status" value="1"/>
</dbReference>
<proteinExistence type="inferred from homology"/>
<evidence type="ECO:0000313" key="4">
    <source>
        <dbReference type="EMBL" id="ACV10471.1"/>
    </source>
</evidence>
<name>C7NQL2_HALUD</name>
<dbReference type="OrthoDB" id="15256at2157"/>
<protein>
    <submittedName>
        <fullName evidence="4">DsbA-like thioredoxin</fullName>
    </submittedName>
</protein>
<keyword evidence="5" id="KW-1185">Reference proteome</keyword>
<keyword evidence="2" id="KW-0813">Transport</keyword>
<dbReference type="InterPro" id="IPR006311">
    <property type="entry name" value="TAT_signal"/>
</dbReference>
<evidence type="ECO:0000256" key="1">
    <source>
        <dbReference type="ARBA" id="ARBA00007787"/>
    </source>
</evidence>
<accession>C7NQL2</accession>
<dbReference type="GeneID" id="8382547"/>
<evidence type="ECO:0000256" key="2">
    <source>
        <dbReference type="ARBA" id="ARBA00022982"/>
    </source>
</evidence>
<dbReference type="Proteomes" id="UP000002071">
    <property type="component" value="Chromosome"/>
</dbReference>
<evidence type="ECO:0000259" key="3">
    <source>
        <dbReference type="Pfam" id="PF13462"/>
    </source>
</evidence>
<comment type="similarity">
    <text evidence="1">Belongs to the glutaredoxin family.</text>
</comment>
<gene>
    <name evidence="4" type="ordered locus">Huta_0283</name>
</gene>
<reference evidence="4 5" key="1">
    <citation type="journal article" date="2009" name="Stand. Genomic Sci.">
        <title>Complete genome sequence of Halorhabdus utahensis type strain (AX-2).</title>
        <authorList>
            <person name="Anderson I."/>
            <person name="Tindall B.J."/>
            <person name="Pomrenke H."/>
            <person name="Goker M."/>
            <person name="Lapidus A."/>
            <person name="Nolan M."/>
            <person name="Copeland A."/>
            <person name="Glavina Del Rio T."/>
            <person name="Chen F."/>
            <person name="Tice H."/>
            <person name="Cheng J.F."/>
            <person name="Lucas S."/>
            <person name="Chertkov O."/>
            <person name="Bruce D."/>
            <person name="Brettin T."/>
            <person name="Detter J.C."/>
            <person name="Han C."/>
            <person name="Goodwin L."/>
            <person name="Land M."/>
            <person name="Hauser L."/>
            <person name="Chang Y.J."/>
            <person name="Jeffries C.D."/>
            <person name="Pitluck S."/>
            <person name="Pati A."/>
            <person name="Mavromatis K."/>
            <person name="Ivanova N."/>
            <person name="Ovchinnikova G."/>
            <person name="Chen A."/>
            <person name="Palaniappan K."/>
            <person name="Chain P."/>
            <person name="Rohde M."/>
            <person name="Bristow J."/>
            <person name="Eisen J.A."/>
            <person name="Markowitz V."/>
            <person name="Hugenholtz P."/>
            <person name="Kyrpides N.C."/>
            <person name="Klenk H.P."/>
        </authorList>
    </citation>
    <scope>NUCLEOTIDE SEQUENCE [LARGE SCALE GENOMIC DNA]</scope>
    <source>
        <strain evidence="5">DSM 12940 / JCM 11049 / AX-2</strain>
    </source>
</reference>
<dbReference type="eggNOG" id="arCOG02868">
    <property type="taxonomic scope" value="Archaea"/>
</dbReference>
<dbReference type="InterPro" id="IPR036249">
    <property type="entry name" value="Thioredoxin-like_sf"/>
</dbReference>
<dbReference type="SUPFAM" id="SSF52833">
    <property type="entry name" value="Thioredoxin-like"/>
    <property type="match status" value="1"/>
</dbReference>
<feature type="domain" description="Thioredoxin-like fold" evidence="3">
    <location>
        <begin position="56"/>
        <end position="226"/>
    </location>
</feature>
<sequence length="232" mass="24623">MTDHSTARSTRRAFIGGLAVTGTTGLAGCSGLFGGDSNPVANAPIPDNPGQYTYETMGSSDAPVSGAFVTNWKCPHCSTFSTGFLGTIVEEYVEPGDVILEHRALAYSGQNPWMGEDAPRAAEAGLAVWRTDPASYWEYHEHVMANQGNPRDTWATTDRLVGFAEDVGVSNVEAVRTAIEDRTYEQTVRSTASALGRAGITSTPALVIEGEVFNALNKSAVKTALDEKTSNA</sequence>
<dbReference type="RefSeq" id="WP_012795348.1">
    <property type="nucleotide sequence ID" value="NC_013158.1"/>
</dbReference>